<name>A0A645FQQ6_9ZZZZ</name>
<accession>A0A645FQQ6</accession>
<gene>
    <name evidence="1" type="ORF">SDC9_164124</name>
</gene>
<dbReference type="EMBL" id="VSSQ01063777">
    <property type="protein sequence ID" value="MPN16778.1"/>
    <property type="molecule type" value="Genomic_DNA"/>
</dbReference>
<organism evidence="1">
    <name type="scientific">bioreactor metagenome</name>
    <dbReference type="NCBI Taxonomy" id="1076179"/>
    <lineage>
        <taxon>unclassified sequences</taxon>
        <taxon>metagenomes</taxon>
        <taxon>ecological metagenomes</taxon>
    </lineage>
</organism>
<proteinExistence type="predicted"/>
<comment type="caution">
    <text evidence="1">The sequence shown here is derived from an EMBL/GenBank/DDBJ whole genome shotgun (WGS) entry which is preliminary data.</text>
</comment>
<reference evidence="1" key="1">
    <citation type="submission" date="2019-08" db="EMBL/GenBank/DDBJ databases">
        <authorList>
            <person name="Kucharzyk K."/>
            <person name="Murdoch R.W."/>
            <person name="Higgins S."/>
            <person name="Loffler F."/>
        </authorList>
    </citation>
    <scope>NUCLEOTIDE SEQUENCE</scope>
</reference>
<sequence length="87" mass="9627">MPLTLGYQFVIDGDVYPYYDSILGKVGQDLLVIYGGEKVTFTATGPGGEPVEQQGYETSYALIPQDDFNRNDDASKKDIQIVDPVLY</sequence>
<dbReference type="AlphaFoldDB" id="A0A645FQQ6"/>
<evidence type="ECO:0000313" key="1">
    <source>
        <dbReference type="EMBL" id="MPN16778.1"/>
    </source>
</evidence>
<protein>
    <submittedName>
        <fullName evidence="1">Uncharacterized protein</fullName>
    </submittedName>
</protein>